<organism evidence="1 2">
    <name type="scientific">Priestia filamentosa</name>
    <dbReference type="NCBI Taxonomy" id="1402861"/>
    <lineage>
        <taxon>Bacteria</taxon>
        <taxon>Bacillati</taxon>
        <taxon>Bacillota</taxon>
        <taxon>Bacilli</taxon>
        <taxon>Bacillales</taxon>
        <taxon>Bacillaceae</taxon>
        <taxon>Priestia</taxon>
    </lineage>
</organism>
<accession>A0A0H4KEJ1</accession>
<dbReference type="AlphaFoldDB" id="A0A0H4KEJ1"/>
<dbReference type="KEGG" id="beo:BEH_07940"/>
<reference evidence="2" key="2">
    <citation type="submission" date="2015-06" db="EMBL/GenBank/DDBJ databases">
        <title>Genome Sequence of Bacillus endophyticus and Analysis of its Companion Mechanism in the Ketogulonigenium vulgare-Bacillus strain Consortium.</title>
        <authorList>
            <person name="Jia N."/>
            <person name="Du J."/>
            <person name="Ding M.-Z."/>
            <person name="Gao F."/>
            <person name="Yuan Y.-J."/>
        </authorList>
    </citation>
    <scope>NUCLEOTIDE SEQUENCE [LARGE SCALE GENOMIC DNA]</scope>
    <source>
        <strain evidence="2">Hbe603</strain>
    </source>
</reference>
<keyword evidence="2" id="KW-1185">Reference proteome</keyword>
<dbReference type="RefSeq" id="WP_046216996.1">
    <property type="nucleotide sequence ID" value="NZ_CP011974.1"/>
</dbReference>
<sequence>MNDDLNVLDYIEQKAFQLEDVERCRDIEHIYLRPIVLTNKGYTNYQYPINKLDKVEEVSDLSTLPQDKQLGLLVGYSLKKFGKRVAEEVEFILKYKETKNI</sequence>
<gene>
    <name evidence="1" type="ORF">BEH_07940</name>
</gene>
<reference evidence="1 2" key="1">
    <citation type="journal article" date="2015" name="PLoS ONE">
        <title>Genome Sequence of Bacillus endophyticus and Analysis of Its Companion Mechanism in the Ketogulonigenium vulgare-Bacillus Strain Consortium.</title>
        <authorList>
            <person name="Jia N."/>
            <person name="Du J."/>
            <person name="Ding M.Z."/>
            <person name="Gao F."/>
            <person name="Yuan Y.J."/>
        </authorList>
    </citation>
    <scope>NUCLEOTIDE SEQUENCE [LARGE SCALE GENOMIC DNA]</scope>
    <source>
        <strain evidence="1 2">Hbe603</strain>
    </source>
</reference>
<dbReference type="Proteomes" id="UP000036202">
    <property type="component" value="Chromosome"/>
</dbReference>
<dbReference type="PATRIC" id="fig|135735.6.peg.1627"/>
<proteinExistence type="predicted"/>
<name>A0A0H4KEJ1_9BACI</name>
<dbReference type="EMBL" id="CP011974">
    <property type="protein sequence ID" value="AKO92035.1"/>
    <property type="molecule type" value="Genomic_DNA"/>
</dbReference>
<evidence type="ECO:0000313" key="2">
    <source>
        <dbReference type="Proteomes" id="UP000036202"/>
    </source>
</evidence>
<protein>
    <submittedName>
        <fullName evidence="1">Uncharacterized protein</fullName>
    </submittedName>
</protein>
<evidence type="ECO:0000313" key="1">
    <source>
        <dbReference type="EMBL" id="AKO92035.1"/>
    </source>
</evidence>